<feature type="region of interest" description="Disordered" evidence="1">
    <location>
        <begin position="35"/>
        <end position="58"/>
    </location>
</feature>
<comment type="caution">
    <text evidence="3">The sequence shown here is derived from an EMBL/GenBank/DDBJ whole genome shotgun (WGS) entry which is preliminary data.</text>
</comment>
<dbReference type="EMBL" id="JAQGDS010000008">
    <property type="protein sequence ID" value="KAJ6258489.1"/>
    <property type="molecule type" value="Genomic_DNA"/>
</dbReference>
<organism evidence="3 4">
    <name type="scientific">Drechslerella dactyloides</name>
    <name type="common">Nematode-trapping fungus</name>
    <name type="synonym">Arthrobotrys dactyloides</name>
    <dbReference type="NCBI Taxonomy" id="74499"/>
    <lineage>
        <taxon>Eukaryota</taxon>
        <taxon>Fungi</taxon>
        <taxon>Dikarya</taxon>
        <taxon>Ascomycota</taxon>
        <taxon>Pezizomycotina</taxon>
        <taxon>Orbiliomycetes</taxon>
        <taxon>Orbiliales</taxon>
        <taxon>Orbiliaceae</taxon>
        <taxon>Drechslerella</taxon>
    </lineage>
</organism>
<dbReference type="InterPro" id="IPR000717">
    <property type="entry name" value="PCI_dom"/>
</dbReference>
<dbReference type="PROSITE" id="PS50250">
    <property type="entry name" value="PCI"/>
    <property type="match status" value="1"/>
</dbReference>
<evidence type="ECO:0000313" key="4">
    <source>
        <dbReference type="Proteomes" id="UP001221413"/>
    </source>
</evidence>
<evidence type="ECO:0000256" key="1">
    <source>
        <dbReference type="SAM" id="MobiDB-lite"/>
    </source>
</evidence>
<protein>
    <recommendedName>
        <fullName evidence="2">PCI domain-containing protein</fullName>
    </recommendedName>
</protein>
<dbReference type="GO" id="GO:0005634">
    <property type="term" value="C:nucleus"/>
    <property type="evidence" value="ECO:0007669"/>
    <property type="project" value="TreeGrafter"/>
</dbReference>
<accession>A0AAD6NHH3</accession>
<feature type="region of interest" description="Disordered" evidence="1">
    <location>
        <begin position="103"/>
        <end position="154"/>
    </location>
</feature>
<gene>
    <name evidence="3" type="ORF">Dda_6531</name>
</gene>
<feature type="compositionally biased region" description="Polar residues" evidence="1">
    <location>
        <begin position="110"/>
        <end position="121"/>
    </location>
</feature>
<feature type="compositionally biased region" description="Basic and acidic residues" evidence="1">
    <location>
        <begin position="268"/>
        <end position="284"/>
    </location>
</feature>
<dbReference type="Pfam" id="PF03399">
    <property type="entry name" value="SAC3_GANP"/>
    <property type="match status" value="1"/>
</dbReference>
<dbReference type="AlphaFoldDB" id="A0AAD6NHH3"/>
<proteinExistence type="predicted"/>
<dbReference type="Proteomes" id="UP001221413">
    <property type="component" value="Unassembled WGS sequence"/>
</dbReference>
<dbReference type="PANTHER" id="PTHR12436:SF4">
    <property type="entry name" value="LEUKOCYTE RECEPTOR CLUSTER MEMBER 8"/>
    <property type="match status" value="1"/>
</dbReference>
<feature type="compositionally biased region" description="Low complexity" evidence="1">
    <location>
        <begin position="249"/>
        <end position="259"/>
    </location>
</feature>
<feature type="compositionally biased region" description="Polar residues" evidence="1">
    <location>
        <begin position="35"/>
        <end position="44"/>
    </location>
</feature>
<dbReference type="InterPro" id="IPR005062">
    <property type="entry name" value="SAC3/GANP/THP3_conserved"/>
</dbReference>
<sequence>MGEVRRVKLLVHVEEAACGRGCPFALSPLHNHTPSPSIGFSSPRTTTTTTTEANDATGGRLPQHLITIFAFALPYPLTLSTMATPPWRTAGGTAVQRPGYHPVTIKKTLGPTTGNANNFTVRRSYPTAPWRARDSPPSYPQASQTPAQASRRTQFPDALKAYVARTFEDCPTENKAEVEVALKRIITEAFENQTVWVTDWATYPLPAAARRSVVDSDKMDISSGDEASPVAVSAAHTLGKFHKIGKGANGTAATTNVNNNKRKLGSRHQSDHTESDRGTVLRPDKRSKKANTSDASYEGPDAFKRLDRKYKKHQTKNVFSQYNAMHSALDSPAFAPVVGRSTKLEKRYLRLTSAPDPDTVRPLHVLEKSLDLLKSKWKAENNYSYICDQFKSLRQDLTVQHIKTEFTISVYEIHARIALEKGDLGEYNQCQSQLANLYADKIPGGHPHEFKAYRILYLLHTCNRSDMNDVLASLTAAEKQDRAILHALAVRGAVASGNYHRFFRLYLDAPNMGGYLMDSFIDRERLAALATICKTYRPDIPFRHITEELGFENDSECEAFFVKHNAADFIKTKEDASPGGTGKIILETQKAFPTLEAAKAAAFKRVDIKGQI</sequence>
<evidence type="ECO:0000313" key="3">
    <source>
        <dbReference type="EMBL" id="KAJ6258489.1"/>
    </source>
</evidence>
<feature type="compositionally biased region" description="Polar residues" evidence="1">
    <location>
        <begin position="140"/>
        <end position="153"/>
    </location>
</feature>
<reference evidence="3" key="1">
    <citation type="submission" date="2023-01" db="EMBL/GenBank/DDBJ databases">
        <title>The chitinases involved in constricting ring structure development in the nematode-trapping fungus Drechslerella dactyloides.</title>
        <authorList>
            <person name="Wang R."/>
            <person name="Zhang L."/>
            <person name="Tang P."/>
            <person name="Li S."/>
            <person name="Liang L."/>
        </authorList>
    </citation>
    <scope>NUCLEOTIDE SEQUENCE</scope>
    <source>
        <strain evidence="3">YMF1.00031</strain>
    </source>
</reference>
<name>A0AAD6NHH3_DREDA</name>
<dbReference type="PANTHER" id="PTHR12436">
    <property type="entry name" value="80 KDA MCM3-ASSOCIATED PROTEIN"/>
    <property type="match status" value="1"/>
</dbReference>
<feature type="region of interest" description="Disordered" evidence="1">
    <location>
        <begin position="244"/>
        <end position="300"/>
    </location>
</feature>
<dbReference type="Gene3D" id="1.25.40.990">
    <property type="match status" value="1"/>
</dbReference>
<dbReference type="InterPro" id="IPR045107">
    <property type="entry name" value="SAC3/GANP/THP3"/>
</dbReference>
<feature type="domain" description="PCI" evidence="2">
    <location>
        <begin position="423"/>
        <end position="593"/>
    </location>
</feature>
<evidence type="ECO:0000259" key="2">
    <source>
        <dbReference type="PROSITE" id="PS50250"/>
    </source>
</evidence>
<keyword evidence="4" id="KW-1185">Reference proteome</keyword>